<dbReference type="RefSeq" id="WP_313986587.1">
    <property type="nucleotide sequence ID" value="NZ_JASJOR010000002.1"/>
</dbReference>
<evidence type="ECO:0000313" key="1">
    <source>
        <dbReference type="EMBL" id="MDJ1484847.1"/>
    </source>
</evidence>
<evidence type="ECO:0000313" key="2">
    <source>
        <dbReference type="Proteomes" id="UP001241110"/>
    </source>
</evidence>
<comment type="caution">
    <text evidence="1">The sequence shown here is derived from an EMBL/GenBank/DDBJ whole genome shotgun (WGS) entry which is preliminary data.</text>
</comment>
<name>A0AAE3UAL6_9BACT</name>
<accession>A0AAE3UAL6</accession>
<dbReference type="EMBL" id="JASJOS010000017">
    <property type="protein sequence ID" value="MDJ1484847.1"/>
    <property type="molecule type" value="Genomic_DNA"/>
</dbReference>
<proteinExistence type="predicted"/>
<organism evidence="1 2">
    <name type="scientific">Xanthocytophaga flava</name>
    <dbReference type="NCBI Taxonomy" id="3048013"/>
    <lineage>
        <taxon>Bacteria</taxon>
        <taxon>Pseudomonadati</taxon>
        <taxon>Bacteroidota</taxon>
        <taxon>Cytophagia</taxon>
        <taxon>Cytophagales</taxon>
        <taxon>Rhodocytophagaceae</taxon>
        <taxon>Xanthocytophaga</taxon>
    </lineage>
</organism>
<dbReference type="Proteomes" id="UP001241110">
    <property type="component" value="Unassembled WGS sequence"/>
</dbReference>
<sequence>MLKELLAAGKSGDKVRLFIANRSGLYEIEAILNQKSEKSFQITPKQ</sequence>
<gene>
    <name evidence="1" type="ORF">QNI16_30385</name>
</gene>
<dbReference type="AlphaFoldDB" id="A0AAE3UAL6"/>
<protein>
    <submittedName>
        <fullName evidence="1">Uncharacterized protein</fullName>
    </submittedName>
</protein>
<reference evidence="1" key="1">
    <citation type="submission" date="2023-05" db="EMBL/GenBank/DDBJ databases">
        <authorList>
            <person name="Zhang X."/>
        </authorList>
    </citation>
    <scope>NUCLEOTIDE SEQUENCE</scope>
    <source>
        <strain evidence="1">YF14B1</strain>
    </source>
</reference>